<organism evidence="2 3">
    <name type="scientific">Variovorax guangxiensis</name>
    <dbReference type="NCBI Taxonomy" id="1775474"/>
    <lineage>
        <taxon>Bacteria</taxon>
        <taxon>Pseudomonadati</taxon>
        <taxon>Pseudomonadota</taxon>
        <taxon>Betaproteobacteria</taxon>
        <taxon>Burkholderiales</taxon>
        <taxon>Comamonadaceae</taxon>
        <taxon>Variovorax</taxon>
    </lineage>
</organism>
<gene>
    <name evidence="2" type="ORF">EJP67_17280</name>
</gene>
<proteinExistence type="predicted"/>
<dbReference type="AlphaFoldDB" id="A0A3S1A418"/>
<dbReference type="InterPro" id="IPR027785">
    <property type="entry name" value="UvrD-like_helicase_C"/>
</dbReference>
<feature type="domain" description="UvrD-like helicase C-terminal" evidence="1">
    <location>
        <begin position="61"/>
        <end position="104"/>
    </location>
</feature>
<sequence length="121" mass="13329">MSRRVRQWVAVEGLNAHDVAVLVAKRPKAHCYELLGPRLTAEGIRWVSETHSVNGAVLLETFSRFKGLEAQAVVLWVGDEVVDEATWETVYVGTTRAKSLLAVVGSNRAVRTVREFIQAAG</sequence>
<dbReference type="InterPro" id="IPR027417">
    <property type="entry name" value="P-loop_NTPase"/>
</dbReference>
<dbReference type="Pfam" id="PF13538">
    <property type="entry name" value="UvrD_C_2"/>
    <property type="match status" value="1"/>
</dbReference>
<evidence type="ECO:0000313" key="3">
    <source>
        <dbReference type="Proteomes" id="UP000281118"/>
    </source>
</evidence>
<dbReference type="Gene3D" id="3.40.50.300">
    <property type="entry name" value="P-loop containing nucleotide triphosphate hydrolases"/>
    <property type="match status" value="1"/>
</dbReference>
<dbReference type="SUPFAM" id="SSF52540">
    <property type="entry name" value="P-loop containing nucleoside triphosphate hydrolases"/>
    <property type="match status" value="1"/>
</dbReference>
<protein>
    <recommendedName>
        <fullName evidence="1">UvrD-like helicase C-terminal domain-containing protein</fullName>
    </recommendedName>
</protein>
<reference evidence="2 3" key="1">
    <citation type="submission" date="2018-12" db="EMBL/GenBank/DDBJ databases">
        <title>The genome sequences of Variovorax guangxiensis DSM 27352.</title>
        <authorList>
            <person name="Gao J."/>
            <person name="Sun J."/>
        </authorList>
    </citation>
    <scope>NUCLEOTIDE SEQUENCE [LARGE SCALE GENOMIC DNA]</scope>
    <source>
        <strain evidence="2 3">DSM 27352</strain>
    </source>
</reference>
<comment type="caution">
    <text evidence="2">The sequence shown here is derived from an EMBL/GenBank/DDBJ whole genome shotgun (WGS) entry which is preliminary data.</text>
</comment>
<accession>A0A3S1A418</accession>
<dbReference type="EMBL" id="RXFT01000007">
    <property type="protein sequence ID" value="RUR68813.1"/>
    <property type="molecule type" value="Genomic_DNA"/>
</dbReference>
<name>A0A3S1A418_9BURK</name>
<dbReference type="OrthoDB" id="393237at2"/>
<dbReference type="Proteomes" id="UP000281118">
    <property type="component" value="Unassembled WGS sequence"/>
</dbReference>
<evidence type="ECO:0000259" key="1">
    <source>
        <dbReference type="Pfam" id="PF13538"/>
    </source>
</evidence>
<evidence type="ECO:0000313" key="2">
    <source>
        <dbReference type="EMBL" id="RUR68813.1"/>
    </source>
</evidence>